<keyword evidence="2" id="KW-1185">Reference proteome</keyword>
<reference evidence="1 2" key="1">
    <citation type="submission" date="2018-04" db="EMBL/GenBank/DDBJ databases">
        <title>Genomic Encyclopedia of Type Strains, Phase IV (KMG-IV): sequencing the most valuable type-strain genomes for metagenomic binning, comparative biology and taxonomic classification.</title>
        <authorList>
            <person name="Goeker M."/>
        </authorList>
    </citation>
    <scope>NUCLEOTIDE SEQUENCE [LARGE SCALE GENOMIC DNA]</scope>
    <source>
        <strain evidence="1 2">DSM 104150</strain>
    </source>
</reference>
<dbReference type="SUPFAM" id="SSF101898">
    <property type="entry name" value="NHL repeat"/>
    <property type="match status" value="1"/>
</dbReference>
<accession>A0A318EAL7</accession>
<evidence type="ECO:0000313" key="2">
    <source>
        <dbReference type="Proteomes" id="UP000248330"/>
    </source>
</evidence>
<evidence type="ECO:0000313" key="1">
    <source>
        <dbReference type="EMBL" id="PXV66554.1"/>
    </source>
</evidence>
<dbReference type="InterPro" id="IPR008557">
    <property type="entry name" value="PhoX"/>
</dbReference>
<sequence length="461" mass="48984">MNPLLAQAIRSGHSRRDFLRNLLFAAGSVSTASWLSACGSSSPLNSVAAPGRSRFADIGPLQAPDANGIQLPAGFTSRVVAVAGEAPVPGSSFVWHRDPDGAGSFALADGGWLYVSNAEVRDATSGGLIDPLQPILSRETVAALGLLRGGASALRFAADGTLVDAYTILHDTTTNCSGTATPWGTWICGEEIADGYMFECDPLGTNPDGRRLDLFGRFGHEQVAIDVAGRAIYHTEDFGGDDRFYRNVFTETDWPAGGRPAFNDGVLQALVVEGGVEAARNGPAPIRWVDVVNDGRPQRQVYLPETTIFSGNEGVWFLKGFVFFSSKGDNNIWAIDTIGNTIESIYSPESQPIGSPVDPNEPPLQGVDNLCMTDDGEMIVVEDGGDMRAMVLLPDRTVVPLLRLPDETGGSEVTGPAFSPDGRRFYCSAQRNGRNGASGNGITFEITMPFAVRVTRPLAGA</sequence>
<dbReference type="PANTHER" id="PTHR35399:SF2">
    <property type="entry name" value="DUF839 DOMAIN-CONTAINING PROTEIN"/>
    <property type="match status" value="1"/>
</dbReference>
<name>A0A318EAL7_9GAMM</name>
<comment type="caution">
    <text evidence="1">The sequence shown here is derived from an EMBL/GenBank/DDBJ whole genome shotgun (WGS) entry which is preliminary data.</text>
</comment>
<dbReference type="Pfam" id="PF05787">
    <property type="entry name" value="PhoX"/>
    <property type="match status" value="1"/>
</dbReference>
<gene>
    <name evidence="1" type="ORF">C8D93_107119</name>
</gene>
<dbReference type="InterPro" id="IPR006311">
    <property type="entry name" value="TAT_signal"/>
</dbReference>
<proteinExistence type="predicted"/>
<dbReference type="Proteomes" id="UP000248330">
    <property type="component" value="Unassembled WGS sequence"/>
</dbReference>
<dbReference type="PROSITE" id="PS51318">
    <property type="entry name" value="TAT"/>
    <property type="match status" value="1"/>
</dbReference>
<dbReference type="RefSeq" id="WP_146216600.1">
    <property type="nucleotide sequence ID" value="NZ_CAWNXA010000007.1"/>
</dbReference>
<protein>
    <submittedName>
        <fullName evidence="1">Secreted PhoX family phosphatase</fullName>
    </submittedName>
</protein>
<organism evidence="1 2">
    <name type="scientific">Sinimarinibacterium flocculans</name>
    <dbReference type="NCBI Taxonomy" id="985250"/>
    <lineage>
        <taxon>Bacteria</taxon>
        <taxon>Pseudomonadati</taxon>
        <taxon>Pseudomonadota</taxon>
        <taxon>Gammaproteobacteria</taxon>
        <taxon>Nevskiales</taxon>
        <taxon>Nevskiaceae</taxon>
        <taxon>Sinimarinibacterium</taxon>
    </lineage>
</organism>
<dbReference type="OrthoDB" id="9801383at2"/>
<dbReference type="EMBL" id="QICN01000007">
    <property type="protein sequence ID" value="PXV66554.1"/>
    <property type="molecule type" value="Genomic_DNA"/>
</dbReference>
<dbReference type="PANTHER" id="PTHR35399">
    <property type="entry name" value="SLR8030 PROTEIN"/>
    <property type="match status" value="1"/>
</dbReference>
<dbReference type="AlphaFoldDB" id="A0A318EAL7"/>